<gene>
    <name evidence="6" type="ORF">XBLMG947_3830</name>
</gene>
<evidence type="ECO:0000313" key="6">
    <source>
        <dbReference type="EMBL" id="SBV53027.1"/>
    </source>
</evidence>
<dbReference type="EMBL" id="FLTX01000072">
    <property type="protein sequence ID" value="SBV53027.1"/>
    <property type="molecule type" value="Genomic_DNA"/>
</dbReference>
<dbReference type="STRING" id="56449.XBLMG947_3830"/>
<dbReference type="PANTHER" id="PTHR38344">
    <property type="entry name" value="UPF0753 PROTEIN AQ_863"/>
    <property type="match status" value="1"/>
</dbReference>
<sequence>MAAARLRRASGIAVNMPRSWYAERLQSGEISEDDLQAALQSAPVALRPPALSALKQAVEAKRPARQAIPTVAELAFDAAAIDWPGIVNERIGHWAAGYFDQGQALSAVGQSDGAYSTWRIIATHDLTPEIAGLAGFARSVADAPANAKDAIVDCVVRFGLSLDALDGYFHRLLTTLGGWGQLAGIGSGRRN</sequence>
<evidence type="ECO:0000313" key="7">
    <source>
        <dbReference type="Proteomes" id="UP000092503"/>
    </source>
</evidence>
<organism evidence="6 7">
    <name type="scientific">Xanthomonas bromi</name>
    <dbReference type="NCBI Taxonomy" id="56449"/>
    <lineage>
        <taxon>Bacteria</taxon>
        <taxon>Pseudomonadati</taxon>
        <taxon>Pseudomonadota</taxon>
        <taxon>Gammaproteobacteria</taxon>
        <taxon>Lysobacterales</taxon>
        <taxon>Lysobacteraceae</taxon>
        <taxon>Xanthomonas</taxon>
    </lineage>
</organism>
<keyword evidence="4" id="KW-0862">Zinc</keyword>
<protein>
    <submittedName>
        <fullName evidence="6">Uncharacterized protein</fullName>
    </submittedName>
</protein>
<dbReference type="AlphaFoldDB" id="A0A1C3NRK7"/>
<evidence type="ECO:0000256" key="2">
    <source>
        <dbReference type="ARBA" id="ARBA00022475"/>
    </source>
</evidence>
<dbReference type="InterPro" id="IPR018752">
    <property type="entry name" value="DabA"/>
</dbReference>
<keyword evidence="2" id="KW-1003">Cell membrane</keyword>
<keyword evidence="3" id="KW-0479">Metal-binding</keyword>
<accession>A0A1C3NRK7</accession>
<dbReference type="Proteomes" id="UP000092503">
    <property type="component" value="Unassembled WGS sequence"/>
</dbReference>
<evidence type="ECO:0000256" key="4">
    <source>
        <dbReference type="ARBA" id="ARBA00022833"/>
    </source>
</evidence>
<evidence type="ECO:0000256" key="1">
    <source>
        <dbReference type="ARBA" id="ARBA00022448"/>
    </source>
</evidence>
<name>A0A1C3NRK7_9XANT</name>
<evidence type="ECO:0000256" key="3">
    <source>
        <dbReference type="ARBA" id="ARBA00022723"/>
    </source>
</evidence>
<evidence type="ECO:0000256" key="5">
    <source>
        <dbReference type="ARBA" id="ARBA00023136"/>
    </source>
</evidence>
<dbReference type="PANTHER" id="PTHR38344:SF1">
    <property type="entry name" value="INORGANIC CARBON TRANSPORTER SUBUNIT DABA-RELATED"/>
    <property type="match status" value="1"/>
</dbReference>
<keyword evidence="5" id="KW-0472">Membrane</keyword>
<reference evidence="6 7" key="1">
    <citation type="submission" date="2016-06" db="EMBL/GenBank/DDBJ databases">
        <authorList>
            <person name="Kjaerup R.B."/>
            <person name="Dalgaard T.S."/>
            <person name="Juul-Madsen H.R."/>
        </authorList>
    </citation>
    <scope>NUCLEOTIDE SEQUENCE [LARGE SCALE GENOMIC DNA]</scope>
    <source>
        <strain evidence="6">LMG947</strain>
    </source>
</reference>
<keyword evidence="1" id="KW-0813">Transport</keyword>
<proteinExistence type="predicted"/>
<dbReference type="Pfam" id="PF10070">
    <property type="entry name" value="DabA"/>
    <property type="match status" value="1"/>
</dbReference>
<dbReference type="GO" id="GO:0046872">
    <property type="term" value="F:metal ion binding"/>
    <property type="evidence" value="ECO:0007669"/>
    <property type="project" value="UniProtKB-KW"/>
</dbReference>